<dbReference type="Pfam" id="PF02254">
    <property type="entry name" value="TrkA_N"/>
    <property type="match status" value="2"/>
</dbReference>
<dbReference type="InterPro" id="IPR003148">
    <property type="entry name" value="RCK_N"/>
</dbReference>
<dbReference type="GO" id="GO:0015079">
    <property type="term" value="F:potassium ion transmembrane transporter activity"/>
    <property type="evidence" value="ECO:0007669"/>
    <property type="project" value="InterPro"/>
</dbReference>
<evidence type="ECO:0000259" key="6">
    <source>
        <dbReference type="PROSITE" id="PS51201"/>
    </source>
</evidence>
<evidence type="ECO:0000313" key="8">
    <source>
        <dbReference type="EMBL" id="GAI02209.1"/>
    </source>
</evidence>
<keyword evidence="2" id="KW-0633">Potassium transport</keyword>
<dbReference type="PROSITE" id="PS51201">
    <property type="entry name" value="RCK_N"/>
    <property type="match status" value="2"/>
</dbReference>
<gene>
    <name evidence="8" type="ORF">S06H3_05509</name>
</gene>
<dbReference type="Gene3D" id="1.20.58.220">
    <property type="entry name" value="Phosphate transport system protein phou homolog 2, domain 2"/>
    <property type="match status" value="1"/>
</dbReference>
<evidence type="ECO:0000256" key="2">
    <source>
        <dbReference type="ARBA" id="ARBA00022538"/>
    </source>
</evidence>
<dbReference type="InterPro" id="IPR006037">
    <property type="entry name" value="RCK_C"/>
</dbReference>
<comment type="caution">
    <text evidence="8">The sequence shown here is derived from an EMBL/GenBank/DDBJ whole genome shotgun (WGS) entry which is preliminary data.</text>
</comment>
<feature type="domain" description="RCK N-terminal" evidence="6">
    <location>
        <begin position="237"/>
        <end position="356"/>
    </location>
</feature>
<keyword evidence="4" id="KW-0520">NAD</keyword>
<evidence type="ECO:0000259" key="7">
    <source>
        <dbReference type="PROSITE" id="PS51202"/>
    </source>
</evidence>
<dbReference type="PRINTS" id="PR00335">
    <property type="entry name" value="KUPTAKETRKA"/>
</dbReference>
<dbReference type="InterPro" id="IPR050721">
    <property type="entry name" value="Trk_Ktr_HKT_K-transport"/>
</dbReference>
<evidence type="ECO:0000256" key="3">
    <source>
        <dbReference type="ARBA" id="ARBA00022958"/>
    </source>
</evidence>
<dbReference type="SUPFAM" id="SSF51735">
    <property type="entry name" value="NAD(P)-binding Rossmann-fold domains"/>
    <property type="match status" value="2"/>
</dbReference>
<dbReference type="InterPro" id="IPR036291">
    <property type="entry name" value="NAD(P)-bd_dom_sf"/>
</dbReference>
<dbReference type="NCBIfam" id="NF007037">
    <property type="entry name" value="PRK09496.2-4"/>
    <property type="match status" value="1"/>
</dbReference>
<dbReference type="InterPro" id="IPR038078">
    <property type="entry name" value="PhoU-like_sf"/>
</dbReference>
<feature type="non-terminal residue" evidence="8">
    <location>
        <position position="448"/>
    </location>
</feature>
<sequence length="448" mass="48586">MYIIIAGAGVVGFHIASLLAEEKHEVAVVEQSEEAVEKVRSQLDVTSILGNAATPKILKEAEAPRADLIIAVTDSDETNMITCFIAKELGASMTVARVRNPEYSGYFIGAAKSPSAPRKVVRPKTFGVDLFINPEVEAAREIISILSSFYPTPVENFADGVVQIREFRVERGTMVDKPLSDITFPKPCVIAAILRAGELIMPSVDELIKQGDHVYLVASREFMDELGEMFAQPQRPAKSVVILGGGRVGVLVAEGLQGHGVSVKIIEKNISRCQEVAAKLEQTTVVQGDGTDRDFLIEQGVPLADAFVATTESDELNILSGLLAKNLGVSRNLILITRPANIPLAEAVGVDVAASLPFDREDIALLAQTLDDVTDFIHAAADAMLIYKVECSTPRAKELADIIVQAAAEVERAMPQLRHPGELKHILQRCVEINRLENMADRVFRSAM</sequence>
<keyword evidence="5" id="KW-0406">Ion transport</keyword>
<keyword evidence="3" id="KW-0630">Potassium</keyword>
<dbReference type="AlphaFoldDB" id="X1M763"/>
<dbReference type="Gene3D" id="3.40.50.720">
    <property type="entry name" value="NAD(P)-binding Rossmann-like Domain"/>
    <property type="match status" value="2"/>
</dbReference>
<evidence type="ECO:0000256" key="1">
    <source>
        <dbReference type="ARBA" id="ARBA00022448"/>
    </source>
</evidence>
<feature type="domain" description="RCK N-terminal" evidence="6">
    <location>
        <begin position="1"/>
        <end position="121"/>
    </location>
</feature>
<dbReference type="Gene3D" id="3.30.70.1450">
    <property type="entry name" value="Regulator of K+ conductance, C-terminal domain"/>
    <property type="match status" value="1"/>
</dbReference>
<name>X1M763_9ZZZZ</name>
<evidence type="ECO:0000256" key="4">
    <source>
        <dbReference type="ARBA" id="ARBA00023027"/>
    </source>
</evidence>
<dbReference type="NCBIfam" id="NF007039">
    <property type="entry name" value="PRK09496.3-2"/>
    <property type="match status" value="1"/>
</dbReference>
<feature type="domain" description="RCK C-terminal" evidence="7">
    <location>
        <begin position="152"/>
        <end position="232"/>
    </location>
</feature>
<dbReference type="PANTHER" id="PTHR43833">
    <property type="entry name" value="POTASSIUM CHANNEL PROTEIN 2-RELATED-RELATED"/>
    <property type="match status" value="1"/>
</dbReference>
<dbReference type="SUPFAM" id="SSF116726">
    <property type="entry name" value="TrkA C-terminal domain-like"/>
    <property type="match status" value="1"/>
</dbReference>
<dbReference type="PROSITE" id="PS51202">
    <property type="entry name" value="RCK_C"/>
    <property type="match status" value="1"/>
</dbReference>
<dbReference type="EMBL" id="BARV01002049">
    <property type="protein sequence ID" value="GAI02209.1"/>
    <property type="molecule type" value="Genomic_DNA"/>
</dbReference>
<organism evidence="8">
    <name type="scientific">marine sediment metagenome</name>
    <dbReference type="NCBI Taxonomy" id="412755"/>
    <lineage>
        <taxon>unclassified sequences</taxon>
        <taxon>metagenomes</taxon>
        <taxon>ecological metagenomes</taxon>
    </lineage>
</organism>
<dbReference type="InterPro" id="IPR036721">
    <property type="entry name" value="RCK_C_sf"/>
</dbReference>
<evidence type="ECO:0008006" key="9">
    <source>
        <dbReference type="Google" id="ProtNLM"/>
    </source>
</evidence>
<proteinExistence type="predicted"/>
<dbReference type="PANTHER" id="PTHR43833:SF5">
    <property type="entry name" value="TRK SYSTEM POTASSIUM UPTAKE PROTEIN TRKA"/>
    <property type="match status" value="1"/>
</dbReference>
<reference evidence="8" key="1">
    <citation type="journal article" date="2014" name="Front. Microbiol.">
        <title>High frequency of phylogenetically diverse reductive dehalogenase-homologous genes in deep subseafloor sedimentary metagenomes.</title>
        <authorList>
            <person name="Kawai M."/>
            <person name="Futagami T."/>
            <person name="Toyoda A."/>
            <person name="Takaki Y."/>
            <person name="Nishi S."/>
            <person name="Hori S."/>
            <person name="Arai W."/>
            <person name="Tsubouchi T."/>
            <person name="Morono Y."/>
            <person name="Uchiyama I."/>
            <person name="Ito T."/>
            <person name="Fujiyama A."/>
            <person name="Inagaki F."/>
            <person name="Takami H."/>
        </authorList>
    </citation>
    <scope>NUCLEOTIDE SEQUENCE</scope>
    <source>
        <strain evidence="8">Expedition CK06-06</strain>
    </source>
</reference>
<dbReference type="GO" id="GO:0005886">
    <property type="term" value="C:plasma membrane"/>
    <property type="evidence" value="ECO:0007669"/>
    <property type="project" value="InterPro"/>
</dbReference>
<accession>X1M763</accession>
<evidence type="ECO:0000256" key="5">
    <source>
        <dbReference type="ARBA" id="ARBA00023065"/>
    </source>
</evidence>
<protein>
    <recommendedName>
        <fullName evidence="9">RCK N-terminal domain-containing protein</fullName>
    </recommendedName>
</protein>
<dbReference type="Pfam" id="PF02080">
    <property type="entry name" value="TrkA_C"/>
    <property type="match status" value="1"/>
</dbReference>
<dbReference type="InterPro" id="IPR006036">
    <property type="entry name" value="K_uptake_TrkA"/>
</dbReference>
<keyword evidence="1" id="KW-0813">Transport</keyword>